<protein>
    <recommendedName>
        <fullName evidence="3">Octanoyl-[GcvH]:protein N-octanoyltransferase</fullName>
        <ecNumber evidence="3">2.3.1.204</ecNumber>
    </recommendedName>
    <alternativeName>
        <fullName evidence="3">Octanoyl-[GcvH]:E2 amidotransferase</fullName>
    </alternativeName>
</protein>
<dbReference type="RefSeq" id="WP_093072016.1">
    <property type="nucleotide sequence ID" value="NZ_FOGV01000003.1"/>
</dbReference>
<keyword evidence="1 3" id="KW-0808">Transferase</keyword>
<evidence type="ECO:0000256" key="3">
    <source>
        <dbReference type="HAMAP-Rule" id="MF_02119"/>
    </source>
</evidence>
<sequence length="276" mass="31007">MNTAELYQNQWYWLDETESGKHLRALHSFAMDDTLCRLAGTYESTGFARAWVHDNTVVLGIQDSRLPHIYDGIGFLQEAGYDVIVRNSGGLAVVLDPGIYNLSLIFPENRLLTIERGYELQVELIRSVFPELEGKIADGEIKESYCPGRYDLSVHGQKFAGISQRRVRGGIAVQIYLAVSGSGAERAELIRSFYSKAVADKQANFSYPHIQPERMASLEEITGQPLTNAGISERILNRIHQFSGNLSAYKLNAVHEPTYDAQLQRIIERNEKLSLV</sequence>
<comment type="similarity">
    <text evidence="3">Belongs to the octanoyltransferase LipL family.</text>
</comment>
<reference evidence="6" key="1">
    <citation type="submission" date="2016-10" db="EMBL/GenBank/DDBJ databases">
        <authorList>
            <person name="de Groot N.N."/>
        </authorList>
    </citation>
    <scope>NUCLEOTIDE SEQUENCE [LARGE SCALE GENOMIC DNA]</scope>
    <source>
        <strain evidence="6">10nlg</strain>
    </source>
</reference>
<dbReference type="GO" id="GO:0033819">
    <property type="term" value="F:lipoyl(octanoyl) transferase activity"/>
    <property type="evidence" value="ECO:0007669"/>
    <property type="project" value="InterPro"/>
</dbReference>
<dbReference type="GO" id="GO:0009249">
    <property type="term" value="P:protein lipoylation"/>
    <property type="evidence" value="ECO:0007669"/>
    <property type="project" value="UniProtKB-UniRule"/>
</dbReference>
<dbReference type="InterPro" id="IPR024897">
    <property type="entry name" value="LipL"/>
</dbReference>
<accession>A0A1H9QVI5</accession>
<dbReference type="GO" id="GO:0009107">
    <property type="term" value="P:lipoate biosynthetic process"/>
    <property type="evidence" value="ECO:0007669"/>
    <property type="project" value="UniProtKB-UniRule"/>
</dbReference>
<feature type="domain" description="BPL/LPL catalytic" evidence="4">
    <location>
        <begin position="42"/>
        <end position="226"/>
    </location>
</feature>
<keyword evidence="2 3" id="KW-0012">Acyltransferase</keyword>
<comment type="catalytic activity">
    <reaction evidence="3">
        <text>N(6)-octanoyl-L-lysyl-[glycine-cleavage complex H protein] + L-lysyl-[lipoyl-carrier protein] = N(6)-octanoyl-L-lysyl-[lipoyl-carrier protein] + L-lysyl-[glycine-cleavage complex H protein]</text>
        <dbReference type="Rhea" id="RHEA:20213"/>
        <dbReference type="Rhea" id="RHEA-COMP:10500"/>
        <dbReference type="Rhea" id="RHEA-COMP:10501"/>
        <dbReference type="Rhea" id="RHEA-COMP:10503"/>
        <dbReference type="Rhea" id="RHEA-COMP:10504"/>
        <dbReference type="ChEBI" id="CHEBI:29969"/>
        <dbReference type="ChEBI" id="CHEBI:78809"/>
        <dbReference type="EC" id="2.3.1.204"/>
    </reaction>
</comment>
<dbReference type="Proteomes" id="UP000199318">
    <property type="component" value="Unassembled WGS sequence"/>
</dbReference>
<comment type="caution">
    <text evidence="5">The sequence shown here is derived from an EMBL/GenBank/DDBJ whole genome shotgun (WGS) entry which is preliminary data.</text>
</comment>
<dbReference type="PANTHER" id="PTHR43679">
    <property type="entry name" value="OCTANOYLTRANSFERASE LIPM-RELATED"/>
    <property type="match status" value="1"/>
</dbReference>
<dbReference type="EMBL" id="FOGV01000003">
    <property type="protein sequence ID" value="SER64450.1"/>
    <property type="molecule type" value="Genomic_DNA"/>
</dbReference>
<dbReference type="CDD" id="cd16443">
    <property type="entry name" value="LplA"/>
    <property type="match status" value="1"/>
</dbReference>
<feature type="active site" description="Acyl-thioester intermediate" evidence="3">
    <location>
        <position position="146"/>
    </location>
</feature>
<dbReference type="PROSITE" id="PS51733">
    <property type="entry name" value="BPL_LPL_CATALYTIC"/>
    <property type="match status" value="1"/>
</dbReference>
<evidence type="ECO:0000313" key="6">
    <source>
        <dbReference type="Proteomes" id="UP000199318"/>
    </source>
</evidence>
<comment type="miscellaneous">
    <text evidence="3">The reaction proceeds via a thioester-linked acyl-enzyme intermediate.</text>
</comment>
<dbReference type="SUPFAM" id="SSF55681">
    <property type="entry name" value="Class II aaRS and biotin synthetases"/>
    <property type="match status" value="1"/>
</dbReference>
<dbReference type="Gene3D" id="3.30.930.10">
    <property type="entry name" value="Bira Bifunctional Protein, Domain 2"/>
    <property type="match status" value="1"/>
</dbReference>
<dbReference type="Pfam" id="PF21948">
    <property type="entry name" value="LplA-B_cat"/>
    <property type="match status" value="1"/>
</dbReference>
<organism evidence="5 6">
    <name type="scientific">Salisediminibacterium halotolerans</name>
    <dbReference type="NCBI Taxonomy" id="517425"/>
    <lineage>
        <taxon>Bacteria</taxon>
        <taxon>Bacillati</taxon>
        <taxon>Bacillota</taxon>
        <taxon>Bacilli</taxon>
        <taxon>Bacillales</taxon>
        <taxon>Bacillaceae</taxon>
        <taxon>Salisediminibacterium</taxon>
    </lineage>
</organism>
<evidence type="ECO:0000256" key="2">
    <source>
        <dbReference type="ARBA" id="ARBA00023315"/>
    </source>
</evidence>
<gene>
    <name evidence="3" type="primary">lipL</name>
    <name evidence="5" type="ORF">SAMN05444126_103150</name>
</gene>
<evidence type="ECO:0000256" key="1">
    <source>
        <dbReference type="ARBA" id="ARBA00022679"/>
    </source>
</evidence>
<dbReference type="AlphaFoldDB" id="A0A1H9QVI5"/>
<dbReference type="OrthoDB" id="2080934at2"/>
<keyword evidence="6" id="KW-1185">Reference proteome</keyword>
<dbReference type="InterPro" id="IPR050664">
    <property type="entry name" value="Octanoyltrans_LipM/LipL"/>
</dbReference>
<dbReference type="InterPro" id="IPR004143">
    <property type="entry name" value="BPL_LPL_catalytic"/>
</dbReference>
<dbReference type="InterPro" id="IPR045864">
    <property type="entry name" value="aa-tRNA-synth_II/BPL/LPL"/>
</dbReference>
<dbReference type="EC" id="2.3.1.204" evidence="3"/>
<dbReference type="HAMAP" id="MF_02119">
    <property type="entry name" value="LipL"/>
    <property type="match status" value="1"/>
</dbReference>
<name>A0A1H9QVI5_9BACI</name>
<proteinExistence type="inferred from homology"/>
<dbReference type="STRING" id="1464123.SAMN05444126_103150"/>
<comment type="function">
    <text evidence="3">Catalyzes the amidotransfer (transamidation) of the octanoyl moiety from octanoyl-GcvH to the lipoyl domain of the E2 subunit of lipoate-dependent enzymes.</text>
</comment>
<evidence type="ECO:0000313" key="5">
    <source>
        <dbReference type="EMBL" id="SER64450.1"/>
    </source>
</evidence>
<dbReference type="PANTHER" id="PTHR43679:SF2">
    <property type="entry name" value="OCTANOYL-[GCVH]:PROTEIN N-OCTANOYLTRANSFERASE"/>
    <property type="match status" value="1"/>
</dbReference>
<comment type="pathway">
    <text evidence="3">Protein modification; protein lipoylation via endogenous pathway; protein N(6)-(lipoyl)lysine from octanoyl-[acyl-carrier-protein].</text>
</comment>
<feature type="site" description="Lowers pKa of active site Cys" evidence="3">
    <location>
        <position position="158"/>
    </location>
</feature>
<evidence type="ECO:0000259" key="4">
    <source>
        <dbReference type="PROSITE" id="PS51733"/>
    </source>
</evidence>